<dbReference type="InterPro" id="IPR011047">
    <property type="entry name" value="Quinoprotein_ADH-like_sf"/>
</dbReference>
<organism evidence="4 5">
    <name type="scientific">Tetrabaena socialis</name>
    <dbReference type="NCBI Taxonomy" id="47790"/>
    <lineage>
        <taxon>Eukaryota</taxon>
        <taxon>Viridiplantae</taxon>
        <taxon>Chlorophyta</taxon>
        <taxon>core chlorophytes</taxon>
        <taxon>Chlorophyceae</taxon>
        <taxon>CS clade</taxon>
        <taxon>Chlamydomonadales</taxon>
        <taxon>Tetrabaenaceae</taxon>
        <taxon>Tetrabaena</taxon>
    </lineage>
</organism>
<protein>
    <submittedName>
        <fullName evidence="4">Periodic tryptophan protein 2</fullName>
    </submittedName>
</protein>
<dbReference type="InterPro" id="IPR001680">
    <property type="entry name" value="WD40_rpt"/>
</dbReference>
<dbReference type="SMART" id="SM00320">
    <property type="entry name" value="WD40"/>
    <property type="match status" value="3"/>
</dbReference>
<dbReference type="AlphaFoldDB" id="A0A2J7ZVA3"/>
<comment type="caution">
    <text evidence="4">The sequence shown here is derived from an EMBL/GenBank/DDBJ whole genome shotgun (WGS) entry which is preliminary data.</text>
</comment>
<reference evidence="4 5" key="1">
    <citation type="journal article" date="2017" name="Mol. Biol. Evol.">
        <title>The 4-celled Tetrabaena socialis nuclear genome reveals the essential components for genetic control of cell number at the origin of multicellularity in the volvocine lineage.</title>
        <authorList>
            <person name="Featherston J."/>
            <person name="Arakaki Y."/>
            <person name="Hanschen E.R."/>
            <person name="Ferris P.J."/>
            <person name="Michod R.E."/>
            <person name="Olson B.J.S.C."/>
            <person name="Nozaki H."/>
            <person name="Durand P.M."/>
        </authorList>
    </citation>
    <scope>NUCLEOTIDE SEQUENCE [LARGE SCALE GENOMIC DNA]</scope>
    <source>
        <strain evidence="4 5">NIES-571</strain>
    </source>
</reference>
<feature type="repeat" description="WD" evidence="3">
    <location>
        <begin position="131"/>
        <end position="172"/>
    </location>
</feature>
<evidence type="ECO:0000313" key="5">
    <source>
        <dbReference type="Proteomes" id="UP000236333"/>
    </source>
</evidence>
<keyword evidence="2" id="KW-0677">Repeat</keyword>
<keyword evidence="5" id="KW-1185">Reference proteome</keyword>
<dbReference type="GO" id="GO:0000028">
    <property type="term" value="P:ribosomal small subunit assembly"/>
    <property type="evidence" value="ECO:0007669"/>
    <property type="project" value="TreeGrafter"/>
</dbReference>
<evidence type="ECO:0000313" key="4">
    <source>
        <dbReference type="EMBL" id="PNH04192.1"/>
    </source>
</evidence>
<proteinExistence type="predicted"/>
<dbReference type="GO" id="GO:0034388">
    <property type="term" value="C:Pwp2p-containing subcomplex of 90S preribosome"/>
    <property type="evidence" value="ECO:0007669"/>
    <property type="project" value="TreeGrafter"/>
</dbReference>
<dbReference type="Gene3D" id="2.130.10.10">
    <property type="entry name" value="YVTN repeat-like/Quinoprotein amine dehydrogenase"/>
    <property type="match status" value="1"/>
</dbReference>
<evidence type="ECO:0000256" key="2">
    <source>
        <dbReference type="ARBA" id="ARBA00022737"/>
    </source>
</evidence>
<dbReference type="InterPro" id="IPR019775">
    <property type="entry name" value="WD40_repeat_CS"/>
</dbReference>
<dbReference type="EMBL" id="PGGS01000414">
    <property type="protein sequence ID" value="PNH04192.1"/>
    <property type="molecule type" value="Genomic_DNA"/>
</dbReference>
<dbReference type="OrthoDB" id="3142434at2759"/>
<dbReference type="PROSITE" id="PS50082">
    <property type="entry name" value="WD_REPEATS_2"/>
    <property type="match status" value="1"/>
</dbReference>
<dbReference type="InterPro" id="IPR015943">
    <property type="entry name" value="WD40/YVTN_repeat-like_dom_sf"/>
</dbReference>
<dbReference type="PROSITE" id="PS00678">
    <property type="entry name" value="WD_REPEATS_1"/>
    <property type="match status" value="1"/>
</dbReference>
<dbReference type="GO" id="GO:0032040">
    <property type="term" value="C:small-subunit processome"/>
    <property type="evidence" value="ECO:0007669"/>
    <property type="project" value="TreeGrafter"/>
</dbReference>
<gene>
    <name evidence="4" type="ORF">TSOC_009679</name>
</gene>
<dbReference type="Pfam" id="PF00400">
    <property type="entry name" value="WD40"/>
    <property type="match status" value="1"/>
</dbReference>
<dbReference type="InterPro" id="IPR027145">
    <property type="entry name" value="PWP2"/>
</dbReference>
<dbReference type="PROSITE" id="PS50294">
    <property type="entry name" value="WD_REPEATS_REGION"/>
    <property type="match status" value="1"/>
</dbReference>
<keyword evidence="1 3" id="KW-0853">WD repeat</keyword>
<dbReference type="PANTHER" id="PTHR19858:SF0">
    <property type="entry name" value="PERIODIC TRYPTOPHAN PROTEIN 2 HOMOLOG"/>
    <property type="match status" value="1"/>
</dbReference>
<dbReference type="SUPFAM" id="SSF50998">
    <property type="entry name" value="Quinoprotein alcohol dehydrogenase-like"/>
    <property type="match status" value="1"/>
</dbReference>
<dbReference type="GO" id="GO:0000462">
    <property type="term" value="P:maturation of SSU-rRNA from tricistronic rRNA transcript (SSU-rRNA, 5.8S rRNA, LSU-rRNA)"/>
    <property type="evidence" value="ECO:0007669"/>
    <property type="project" value="TreeGrafter"/>
</dbReference>
<evidence type="ECO:0000256" key="1">
    <source>
        <dbReference type="ARBA" id="ARBA00022574"/>
    </source>
</evidence>
<dbReference type="Proteomes" id="UP000236333">
    <property type="component" value="Unassembled WGS sequence"/>
</dbReference>
<accession>A0A2J7ZVA3</accession>
<sequence>MDYVFSNLLGAPYRGGTLLIQDNELLTPVGNRVGQVNLVESTSKCLPYENLTQIRVLCVSPDGALLLSIDADGRALLINRKRQALLSHFSFGAPVACARFSPEGRYVAVAVGRLVQVKVFQQSSGSCFVTFAEHTAPVSALAFLPSGHALLSASLDGTVRAWDLVRYRNFRTLTAPAAVQFGSLAVDPGGEVVVAGTVDTFQPRSTAA</sequence>
<evidence type="ECO:0000256" key="3">
    <source>
        <dbReference type="PROSITE-ProRule" id="PRU00221"/>
    </source>
</evidence>
<dbReference type="PANTHER" id="PTHR19858">
    <property type="entry name" value="WD40 REPEAT PROTEIN"/>
    <property type="match status" value="1"/>
</dbReference>
<name>A0A2J7ZVA3_9CHLO</name>